<evidence type="ECO:0000313" key="3">
    <source>
        <dbReference type="Proteomes" id="UP000184063"/>
    </source>
</evidence>
<accession>A0A1M3TCJ1</accession>
<dbReference type="AlphaFoldDB" id="A0A1M3TCJ1"/>
<dbReference type="EMBL" id="KV878244">
    <property type="protein sequence ID" value="OJZ84482.1"/>
    <property type="molecule type" value="Genomic_DNA"/>
</dbReference>
<sequence length="239" mass="25284">MFSTSNQSESSSKLNCFEAGDTLQRAESCAFSTRMRRSIFPLSSTPGHMPCHSRTYGPMISKASLTHPPALSLSINSSCTIRLPSSPTNRSLSCLSFTTACMTASSICDGIDKSNSSISIPWSPNPSVSSTATAARNSTSSLTTSPSHPLHHACTPNPPSGHPHHITCSDWLFQSGPPPPDICARYSVSSPYISNIPCATNIPNLSDPSVCQGVTSAMRDGGEVSGVKWSSQKRACDSE</sequence>
<feature type="region of interest" description="Disordered" evidence="1">
    <location>
        <begin position="120"/>
        <end position="156"/>
    </location>
</feature>
<dbReference type="Proteomes" id="UP000184063">
    <property type="component" value="Unassembled WGS sequence"/>
</dbReference>
<dbReference type="VEuPathDB" id="FungiDB:ASPFODRAFT_681478"/>
<reference evidence="3" key="1">
    <citation type="journal article" date="2017" name="Genome Biol.">
        <title>Comparative genomics reveals high biological diversity and specific adaptations in the industrially and medically important fungal genus Aspergillus.</title>
        <authorList>
            <person name="de Vries R.P."/>
            <person name="Riley R."/>
            <person name="Wiebenga A."/>
            <person name="Aguilar-Osorio G."/>
            <person name="Amillis S."/>
            <person name="Uchima C.A."/>
            <person name="Anderluh G."/>
            <person name="Asadollahi M."/>
            <person name="Askin M."/>
            <person name="Barry K."/>
            <person name="Battaglia E."/>
            <person name="Bayram O."/>
            <person name="Benocci T."/>
            <person name="Braus-Stromeyer S.A."/>
            <person name="Caldana C."/>
            <person name="Canovas D."/>
            <person name="Cerqueira G.C."/>
            <person name="Chen F."/>
            <person name="Chen W."/>
            <person name="Choi C."/>
            <person name="Clum A."/>
            <person name="Dos Santos R.A."/>
            <person name="Damasio A.R."/>
            <person name="Diallinas G."/>
            <person name="Emri T."/>
            <person name="Fekete E."/>
            <person name="Flipphi M."/>
            <person name="Freyberg S."/>
            <person name="Gallo A."/>
            <person name="Gournas C."/>
            <person name="Habgood R."/>
            <person name="Hainaut M."/>
            <person name="Harispe M.L."/>
            <person name="Henrissat B."/>
            <person name="Hilden K.S."/>
            <person name="Hope R."/>
            <person name="Hossain A."/>
            <person name="Karabika E."/>
            <person name="Karaffa L."/>
            <person name="Karanyi Z."/>
            <person name="Krasevec N."/>
            <person name="Kuo A."/>
            <person name="Kusch H."/>
            <person name="LaButti K."/>
            <person name="Lagendijk E.L."/>
            <person name="Lapidus A."/>
            <person name="Levasseur A."/>
            <person name="Lindquist E."/>
            <person name="Lipzen A."/>
            <person name="Logrieco A.F."/>
            <person name="MacCabe A."/>
            <person name="Maekelae M.R."/>
            <person name="Malavazi I."/>
            <person name="Melin P."/>
            <person name="Meyer V."/>
            <person name="Mielnichuk N."/>
            <person name="Miskei M."/>
            <person name="Molnar A.P."/>
            <person name="Mule G."/>
            <person name="Ngan C.Y."/>
            <person name="Orejas M."/>
            <person name="Orosz E."/>
            <person name="Ouedraogo J.P."/>
            <person name="Overkamp K.M."/>
            <person name="Park H.-S."/>
            <person name="Perrone G."/>
            <person name="Piumi F."/>
            <person name="Punt P.J."/>
            <person name="Ram A.F."/>
            <person name="Ramon A."/>
            <person name="Rauscher S."/>
            <person name="Record E."/>
            <person name="Riano-Pachon D.M."/>
            <person name="Robert V."/>
            <person name="Roehrig J."/>
            <person name="Ruller R."/>
            <person name="Salamov A."/>
            <person name="Salih N.S."/>
            <person name="Samson R.A."/>
            <person name="Sandor E."/>
            <person name="Sanguinetti M."/>
            <person name="Schuetze T."/>
            <person name="Sepcic K."/>
            <person name="Shelest E."/>
            <person name="Sherlock G."/>
            <person name="Sophianopoulou V."/>
            <person name="Squina F.M."/>
            <person name="Sun H."/>
            <person name="Susca A."/>
            <person name="Todd R.B."/>
            <person name="Tsang A."/>
            <person name="Unkles S.E."/>
            <person name="van de Wiele N."/>
            <person name="van Rossen-Uffink D."/>
            <person name="Oliveira J.V."/>
            <person name="Vesth T.C."/>
            <person name="Visser J."/>
            <person name="Yu J.-H."/>
            <person name="Zhou M."/>
            <person name="Andersen M.R."/>
            <person name="Archer D.B."/>
            <person name="Baker S.E."/>
            <person name="Benoit I."/>
            <person name="Brakhage A.A."/>
            <person name="Braus G.H."/>
            <person name="Fischer R."/>
            <person name="Frisvad J.C."/>
            <person name="Goldman G.H."/>
            <person name="Houbraken J."/>
            <person name="Oakley B."/>
            <person name="Pocsi I."/>
            <person name="Scazzocchio C."/>
            <person name="Seiboth B."/>
            <person name="vanKuyk P.A."/>
            <person name="Wortman J."/>
            <person name="Dyer P.S."/>
            <person name="Grigoriev I.V."/>
        </authorList>
    </citation>
    <scope>NUCLEOTIDE SEQUENCE [LARGE SCALE GENOMIC DNA]</scope>
    <source>
        <strain evidence="3">CBS 106.47</strain>
    </source>
</reference>
<organism evidence="2 3">
    <name type="scientific">Aspergillus luchuensis (strain CBS 106.47)</name>
    <dbReference type="NCBI Taxonomy" id="1137211"/>
    <lineage>
        <taxon>Eukaryota</taxon>
        <taxon>Fungi</taxon>
        <taxon>Dikarya</taxon>
        <taxon>Ascomycota</taxon>
        <taxon>Pezizomycotina</taxon>
        <taxon>Eurotiomycetes</taxon>
        <taxon>Eurotiomycetidae</taxon>
        <taxon>Eurotiales</taxon>
        <taxon>Aspergillaceae</taxon>
        <taxon>Aspergillus</taxon>
        <taxon>Aspergillus subgen. Circumdati</taxon>
    </lineage>
</organism>
<feature type="region of interest" description="Disordered" evidence="1">
    <location>
        <begin position="220"/>
        <end position="239"/>
    </location>
</feature>
<evidence type="ECO:0000313" key="2">
    <source>
        <dbReference type="EMBL" id="OJZ84482.1"/>
    </source>
</evidence>
<proteinExistence type="predicted"/>
<name>A0A1M3TCJ1_ASPLC</name>
<protein>
    <submittedName>
        <fullName evidence="2">Uncharacterized protein</fullName>
    </submittedName>
</protein>
<evidence type="ECO:0000256" key="1">
    <source>
        <dbReference type="SAM" id="MobiDB-lite"/>
    </source>
</evidence>
<feature type="compositionally biased region" description="Low complexity" evidence="1">
    <location>
        <begin position="120"/>
        <end position="148"/>
    </location>
</feature>
<gene>
    <name evidence="2" type="ORF">ASPFODRAFT_681478</name>
</gene>